<accession>A0AAV1H3F5</accession>
<reference evidence="2" key="1">
    <citation type="submission" date="2023-08" db="EMBL/GenBank/DDBJ databases">
        <authorList>
            <person name="Alioto T."/>
            <person name="Alioto T."/>
            <person name="Gomez Garrido J."/>
        </authorList>
    </citation>
    <scope>NUCLEOTIDE SEQUENCE</scope>
</reference>
<evidence type="ECO:0000313" key="3">
    <source>
        <dbReference type="Proteomes" id="UP001178508"/>
    </source>
</evidence>
<protein>
    <submittedName>
        <fullName evidence="2">Uncharacterized protein</fullName>
    </submittedName>
</protein>
<keyword evidence="3" id="KW-1185">Reference proteome</keyword>
<feature type="compositionally biased region" description="Basic and acidic residues" evidence="1">
    <location>
        <begin position="114"/>
        <end position="129"/>
    </location>
</feature>
<sequence>MQASQQLSSTRSISSRLLKLRLCDPSPAAPNQEYQVSTENGRGGKLFISSVESFEHMSCVWTDTATTEENHFGSSCCFMAEYLYKTKKQKLPTLFQKSPKLLPKLMKGKQAVKWPKENQDQASEARPRY</sequence>
<proteinExistence type="predicted"/>
<dbReference type="Proteomes" id="UP001178508">
    <property type="component" value="Chromosome 18"/>
</dbReference>
<name>A0AAV1H3F5_XYRNO</name>
<evidence type="ECO:0000256" key="1">
    <source>
        <dbReference type="SAM" id="MobiDB-lite"/>
    </source>
</evidence>
<evidence type="ECO:0000313" key="2">
    <source>
        <dbReference type="EMBL" id="CAJ1079621.1"/>
    </source>
</evidence>
<feature type="region of interest" description="Disordered" evidence="1">
    <location>
        <begin position="108"/>
        <end position="129"/>
    </location>
</feature>
<dbReference type="AlphaFoldDB" id="A0AAV1H3F5"/>
<organism evidence="2 3">
    <name type="scientific">Xyrichtys novacula</name>
    <name type="common">Pearly razorfish</name>
    <name type="synonym">Hemipteronotus novacula</name>
    <dbReference type="NCBI Taxonomy" id="13765"/>
    <lineage>
        <taxon>Eukaryota</taxon>
        <taxon>Metazoa</taxon>
        <taxon>Chordata</taxon>
        <taxon>Craniata</taxon>
        <taxon>Vertebrata</taxon>
        <taxon>Euteleostomi</taxon>
        <taxon>Actinopterygii</taxon>
        <taxon>Neopterygii</taxon>
        <taxon>Teleostei</taxon>
        <taxon>Neoteleostei</taxon>
        <taxon>Acanthomorphata</taxon>
        <taxon>Eupercaria</taxon>
        <taxon>Labriformes</taxon>
        <taxon>Labridae</taxon>
        <taxon>Xyrichtys</taxon>
    </lineage>
</organism>
<dbReference type="EMBL" id="OY660881">
    <property type="protein sequence ID" value="CAJ1079621.1"/>
    <property type="molecule type" value="Genomic_DNA"/>
</dbReference>
<gene>
    <name evidence="2" type="ORF">XNOV1_A029124</name>
</gene>